<accession>A0A653AIV9</accession>
<protein>
    <submittedName>
        <fullName evidence="2">Uncharacterized protein</fullName>
    </submittedName>
</protein>
<reference evidence="2" key="1">
    <citation type="submission" date="2018-07" db="EMBL/GenBank/DDBJ databases">
        <authorList>
            <consortium name="Genoscope - CEA"/>
            <person name="William W."/>
        </authorList>
    </citation>
    <scope>NUCLEOTIDE SEQUENCE</scope>
    <source>
        <strain evidence="2">IK1</strain>
    </source>
</reference>
<evidence type="ECO:0000256" key="1">
    <source>
        <dbReference type="SAM" id="SignalP"/>
    </source>
</evidence>
<evidence type="ECO:0000313" key="2">
    <source>
        <dbReference type="EMBL" id="VBB48017.1"/>
    </source>
</evidence>
<dbReference type="EMBL" id="UPXZ01000039">
    <property type="protein sequence ID" value="VBB48017.1"/>
    <property type="molecule type" value="Genomic_DNA"/>
</dbReference>
<feature type="chain" id="PRO_5024987011" evidence="1">
    <location>
        <begin position="23"/>
        <end position="897"/>
    </location>
</feature>
<sequence>MKKLFTLFGFLMVLVSAFNLNAQSYYEYPLIKENFNGWTALPTDWSYFRLNTGITVTIADSINFNGSGSGSRGADLIIPANRDSSTIYVDFDLFIKSATVTRNNAFALFLSGSNSTNMGTADYHSGLIASLYLGGTDGKIHIWNMDIKGPVPTSKPDTIVPVTYTGSSFGRAGISNTWCDSINLSTRTDVIYTAGKWYNLKFKMDFNAKKVDITITQKDEPANTQTITDLDFVAPAANDLARISIVNTRSNNSYPEVNGGTIGNGNTLTVNASLDNLYIYQLVKSLGLADVMVNYQDLEGSTIKTSRVETSQEVGVTYKLLDSDIASFTDNGNYYAYDAVATGSESVVVEAGGSSITVKFKKTPITTGTYVWKGTFSEYWNELDPNFSTDGNNQLGYQTGNGVSFSDANAPIKEVTMNKKFDLGTGNLTVDAKGYTVKNSSGEIISGTGTIQVNASTTLGLSSQSKMPVYLNKDTLTVTNAELASKYIVSDGTTLQPGYTMSTLIEGNGGTFTLLPKVYNYSSEIKGMTVVKYPLQIKGTANSSKISGMPKMYCTLDSLAELYVTTVAGDSTIFGTTVNYTYNKVNLGDYVYLAYSETPSATAPTISIGELSGSATSKLIGPNVRTVNYKIGGLNTDATFAGGLKPITIDAWNNRTDYNIEKVGKGSWSLSGNSPDFFGKVTVTDGTLIVNDTLCNGLGSYTLGGATVNKQISEVVVADTATLAGSGYIGAIQTTVNGTITGRLTLMGNLSLKYDLGDGGATTLINVNGSDIDQINILGDLYYGGKLIVKVVGDLPPAGDYQILKFSGQFESGQFGFDSIELPSTDWSFDYTTGILHFIGGSGVKYIDANKEVASKEFFDLTGRKVKDGYQGFVIVKVKYTDGTAGSYKVFKKSTDK</sequence>
<gene>
    <name evidence="2" type="ORF">TRIP_D440035</name>
</gene>
<name>A0A653AIV9_9BACT</name>
<proteinExistence type="predicted"/>
<feature type="signal peptide" evidence="1">
    <location>
        <begin position="1"/>
        <end position="22"/>
    </location>
</feature>
<keyword evidence="1" id="KW-0732">Signal</keyword>
<dbReference type="AlphaFoldDB" id="A0A653AIV9"/>
<organism evidence="2">
    <name type="scientific">uncultured Paludibacter sp</name>
    <dbReference type="NCBI Taxonomy" id="497635"/>
    <lineage>
        <taxon>Bacteria</taxon>
        <taxon>Pseudomonadati</taxon>
        <taxon>Bacteroidota</taxon>
        <taxon>Bacteroidia</taxon>
        <taxon>Bacteroidales</taxon>
        <taxon>Paludibacteraceae</taxon>
        <taxon>Paludibacter</taxon>
        <taxon>environmental samples</taxon>
    </lineage>
</organism>